<accession>A0A914YNL3</accession>
<keyword evidence="1" id="KW-1185">Reference proteome</keyword>
<dbReference type="WBParaSite" id="PSU_v2.g2451.t1">
    <property type="protein sequence ID" value="PSU_v2.g2451.t1"/>
    <property type="gene ID" value="PSU_v2.g2451"/>
</dbReference>
<evidence type="ECO:0000313" key="2">
    <source>
        <dbReference type="WBParaSite" id="PSU_v2.g2451.t1"/>
    </source>
</evidence>
<proteinExistence type="predicted"/>
<dbReference type="PANTHER" id="PTHR31562:SF9">
    <property type="entry name" value="GLYCOSYLTRANSFERASE FAMILY 8 PROTEIN"/>
    <property type="match status" value="1"/>
</dbReference>
<dbReference type="InterPro" id="IPR004988">
    <property type="entry name" value="DUF273"/>
</dbReference>
<dbReference type="AlphaFoldDB" id="A0A914YNL3"/>
<sequence length="165" mass="19182">MSHLSPSDCWSILSSSETSDTVIQVFEACCRHILGERHTFCIGLNCVYLTPKEKAWIRDGTITDSKWSLENDFMFYGWRESYRIPTIEENGAWTRASKRLLYSSWYSPLAPMTFDKESCNNGTILWKWYQSLLISTNELNKIMENVREKSQGDFLKALSIIPNFL</sequence>
<reference evidence="2" key="1">
    <citation type="submission" date="2022-11" db="UniProtKB">
        <authorList>
            <consortium name="WormBaseParasite"/>
        </authorList>
    </citation>
    <scope>IDENTIFICATION</scope>
</reference>
<evidence type="ECO:0000313" key="1">
    <source>
        <dbReference type="Proteomes" id="UP000887577"/>
    </source>
</evidence>
<dbReference type="Pfam" id="PF03314">
    <property type="entry name" value="DUF273"/>
    <property type="match status" value="1"/>
</dbReference>
<name>A0A914YNL3_9BILA</name>
<dbReference type="PANTHER" id="PTHR31562">
    <property type="entry name" value="PROTEIN CBG18972"/>
    <property type="match status" value="1"/>
</dbReference>
<organism evidence="1 2">
    <name type="scientific">Panagrolaimus superbus</name>
    <dbReference type="NCBI Taxonomy" id="310955"/>
    <lineage>
        <taxon>Eukaryota</taxon>
        <taxon>Metazoa</taxon>
        <taxon>Ecdysozoa</taxon>
        <taxon>Nematoda</taxon>
        <taxon>Chromadorea</taxon>
        <taxon>Rhabditida</taxon>
        <taxon>Tylenchina</taxon>
        <taxon>Panagrolaimomorpha</taxon>
        <taxon>Panagrolaimoidea</taxon>
        <taxon>Panagrolaimidae</taxon>
        <taxon>Panagrolaimus</taxon>
    </lineage>
</organism>
<dbReference type="Proteomes" id="UP000887577">
    <property type="component" value="Unplaced"/>
</dbReference>
<protein>
    <submittedName>
        <fullName evidence="2">Uncharacterized protein</fullName>
    </submittedName>
</protein>